<dbReference type="GO" id="GO:0016567">
    <property type="term" value="P:protein ubiquitination"/>
    <property type="evidence" value="ECO:0007669"/>
    <property type="project" value="UniProtKB-UniPathway"/>
</dbReference>
<dbReference type="PANTHER" id="PTHR11165">
    <property type="entry name" value="SKP1"/>
    <property type="match status" value="1"/>
</dbReference>
<comment type="similarity">
    <text evidence="1 3">Belongs to the SKP1 family.</text>
</comment>
<dbReference type="GO" id="GO:0016874">
    <property type="term" value="F:ligase activity"/>
    <property type="evidence" value="ECO:0007669"/>
    <property type="project" value="UniProtKB-KW"/>
</dbReference>
<dbReference type="InterPro" id="IPR011333">
    <property type="entry name" value="SKP1/BTB/POZ_sf"/>
</dbReference>
<dbReference type="OrthoDB" id="2342932at2759"/>
<evidence type="ECO:0000313" key="8">
    <source>
        <dbReference type="Proteomes" id="UP000095751"/>
    </source>
</evidence>
<evidence type="ECO:0000313" key="7">
    <source>
        <dbReference type="EMBL" id="OEU16705.1"/>
    </source>
</evidence>
<accession>A0A1E7FF80</accession>
<dbReference type="AlphaFoldDB" id="A0A1E7FF80"/>
<evidence type="ECO:0000256" key="1">
    <source>
        <dbReference type="ARBA" id="ARBA00009993"/>
    </source>
</evidence>
<dbReference type="FunFam" id="3.30.710.10:FF:000026">
    <property type="entry name" value="E3 ubiquitin ligase complex SCF subunit"/>
    <property type="match status" value="1"/>
</dbReference>
<evidence type="ECO:0000256" key="4">
    <source>
        <dbReference type="SAM" id="MobiDB-lite"/>
    </source>
</evidence>
<gene>
    <name evidence="7" type="ORF">FRACYDRAFT_269083</name>
</gene>
<evidence type="ECO:0000259" key="6">
    <source>
        <dbReference type="Pfam" id="PF03931"/>
    </source>
</evidence>
<keyword evidence="7" id="KW-0436">Ligase</keyword>
<evidence type="ECO:0000256" key="2">
    <source>
        <dbReference type="ARBA" id="ARBA00022786"/>
    </source>
</evidence>
<dbReference type="KEGG" id="fcy:FRACYDRAFT_269083"/>
<dbReference type="FunCoup" id="A0A1E7FF80">
    <property type="interactions" value="242"/>
</dbReference>
<dbReference type="InterPro" id="IPR016897">
    <property type="entry name" value="SKP1"/>
</dbReference>
<dbReference type="GO" id="GO:0006511">
    <property type="term" value="P:ubiquitin-dependent protein catabolic process"/>
    <property type="evidence" value="ECO:0007669"/>
    <property type="project" value="InterPro"/>
</dbReference>
<dbReference type="UniPathway" id="UPA00143"/>
<dbReference type="PIRSF" id="PIRSF028729">
    <property type="entry name" value="E3_ubiquit_lig_SCF_Skp"/>
    <property type="match status" value="1"/>
</dbReference>
<keyword evidence="2 3" id="KW-0833">Ubl conjugation pathway</keyword>
<protein>
    <submittedName>
        <fullName evidence="7">E3 ubiquitin ligase SCF complex, Skp subunit</fullName>
    </submittedName>
</protein>
<proteinExistence type="inferred from homology"/>
<reference evidence="7 8" key="1">
    <citation type="submission" date="2016-09" db="EMBL/GenBank/DDBJ databases">
        <title>Extensive genetic diversity and differential bi-allelic expression allows diatom success in the polar Southern Ocean.</title>
        <authorList>
            <consortium name="DOE Joint Genome Institute"/>
            <person name="Mock T."/>
            <person name="Otillar R.P."/>
            <person name="Strauss J."/>
            <person name="Dupont C."/>
            <person name="Frickenhaus S."/>
            <person name="Maumus F."/>
            <person name="Mcmullan M."/>
            <person name="Sanges R."/>
            <person name="Schmutz J."/>
            <person name="Toseland A."/>
            <person name="Valas R."/>
            <person name="Veluchamy A."/>
            <person name="Ward B.J."/>
            <person name="Allen A."/>
            <person name="Barry K."/>
            <person name="Falciatore A."/>
            <person name="Ferrante M."/>
            <person name="Fortunato A.E."/>
            <person name="Gloeckner G."/>
            <person name="Gruber A."/>
            <person name="Hipkin R."/>
            <person name="Janech M."/>
            <person name="Kroth P."/>
            <person name="Leese F."/>
            <person name="Lindquist E."/>
            <person name="Lyon B.R."/>
            <person name="Martin J."/>
            <person name="Mayer C."/>
            <person name="Parker M."/>
            <person name="Quesneville H."/>
            <person name="Raymond J."/>
            <person name="Uhlig C."/>
            <person name="Valentin K.U."/>
            <person name="Worden A.Z."/>
            <person name="Armbrust E.V."/>
            <person name="Bowler C."/>
            <person name="Green B."/>
            <person name="Moulton V."/>
            <person name="Van Oosterhout C."/>
            <person name="Grigoriev I."/>
        </authorList>
    </citation>
    <scope>NUCLEOTIDE SEQUENCE [LARGE SCALE GENOMIC DNA]</scope>
    <source>
        <strain evidence="7 8">CCMP1102</strain>
    </source>
</reference>
<dbReference type="CDD" id="cd18322">
    <property type="entry name" value="BTB_POZ_SKP1"/>
    <property type="match status" value="1"/>
</dbReference>
<comment type="pathway">
    <text evidence="3">Protein modification; protein ubiquitination.</text>
</comment>
<dbReference type="Pfam" id="PF01466">
    <property type="entry name" value="Skp1"/>
    <property type="match status" value="1"/>
</dbReference>
<dbReference type="SUPFAM" id="SSF81382">
    <property type="entry name" value="Skp1 dimerisation domain-like"/>
    <property type="match status" value="1"/>
</dbReference>
<dbReference type="InterPro" id="IPR016073">
    <property type="entry name" value="Skp1_comp_POZ"/>
</dbReference>
<sequence length="194" mass="21670">MDEENGIVKLVSKEGDVHEVPINVAKMSSLILSTLDDDEEDDDDDEETKKHLEIPLPNVKNAVLTKVIEYCKHYTNDEAMTQIQTPLKSSKIEDLVQTWYAGFVDVEQTLLFELVTAANFMDIKPLLDLTCLAVSISIKGKTAPQLREIFNISNDFSQEEEAQVREESQWSQEDTPAVPAAAAAAAANEEEKEE</sequence>
<dbReference type="Pfam" id="PF03931">
    <property type="entry name" value="Skp1_POZ"/>
    <property type="match status" value="1"/>
</dbReference>
<feature type="domain" description="SKP1 component POZ" evidence="6">
    <location>
        <begin position="8"/>
        <end position="75"/>
    </location>
</feature>
<feature type="region of interest" description="Disordered" evidence="4">
    <location>
        <begin position="161"/>
        <end position="194"/>
    </location>
</feature>
<dbReference type="InterPro" id="IPR036296">
    <property type="entry name" value="SKP1-like_dim_sf"/>
</dbReference>
<organism evidence="7 8">
    <name type="scientific">Fragilariopsis cylindrus CCMP1102</name>
    <dbReference type="NCBI Taxonomy" id="635003"/>
    <lineage>
        <taxon>Eukaryota</taxon>
        <taxon>Sar</taxon>
        <taxon>Stramenopiles</taxon>
        <taxon>Ochrophyta</taxon>
        <taxon>Bacillariophyta</taxon>
        <taxon>Bacillariophyceae</taxon>
        <taxon>Bacillariophycidae</taxon>
        <taxon>Bacillariales</taxon>
        <taxon>Bacillariaceae</taxon>
        <taxon>Fragilariopsis</taxon>
    </lineage>
</organism>
<dbReference type="Gene3D" id="3.30.710.10">
    <property type="entry name" value="Potassium Channel Kv1.1, Chain A"/>
    <property type="match status" value="1"/>
</dbReference>
<keyword evidence="8" id="KW-1185">Reference proteome</keyword>
<dbReference type="InParanoid" id="A0A1E7FF80"/>
<dbReference type="EMBL" id="KV784358">
    <property type="protein sequence ID" value="OEU16705.1"/>
    <property type="molecule type" value="Genomic_DNA"/>
</dbReference>
<name>A0A1E7FF80_9STRA</name>
<dbReference type="InterPro" id="IPR001232">
    <property type="entry name" value="SKP1-like"/>
</dbReference>
<dbReference type="InterPro" id="IPR016072">
    <property type="entry name" value="Skp1_comp_dimer"/>
</dbReference>
<evidence type="ECO:0000256" key="3">
    <source>
        <dbReference type="PIRNR" id="PIRNR028729"/>
    </source>
</evidence>
<dbReference type="Proteomes" id="UP000095751">
    <property type="component" value="Unassembled WGS sequence"/>
</dbReference>
<dbReference type="SMART" id="SM00512">
    <property type="entry name" value="Skp1"/>
    <property type="match status" value="1"/>
</dbReference>
<feature type="domain" description="SKP1 component dimerisation" evidence="5">
    <location>
        <begin position="124"/>
        <end position="170"/>
    </location>
</feature>
<evidence type="ECO:0000259" key="5">
    <source>
        <dbReference type="Pfam" id="PF01466"/>
    </source>
</evidence>
<dbReference type="SUPFAM" id="SSF54695">
    <property type="entry name" value="POZ domain"/>
    <property type="match status" value="1"/>
</dbReference>